<dbReference type="InterPro" id="IPR025742">
    <property type="entry name" value="CSTF2_hinge"/>
</dbReference>
<evidence type="ECO:0000313" key="3">
    <source>
        <dbReference type="Proteomes" id="UP001189429"/>
    </source>
</evidence>
<feature type="non-terminal residue" evidence="2">
    <location>
        <position position="68"/>
    </location>
</feature>
<dbReference type="Gene3D" id="1.25.40.630">
    <property type="match status" value="1"/>
</dbReference>
<organism evidence="2 3">
    <name type="scientific">Prorocentrum cordatum</name>
    <dbReference type="NCBI Taxonomy" id="2364126"/>
    <lineage>
        <taxon>Eukaryota</taxon>
        <taxon>Sar</taxon>
        <taxon>Alveolata</taxon>
        <taxon>Dinophyceae</taxon>
        <taxon>Prorocentrales</taxon>
        <taxon>Prorocentraceae</taxon>
        <taxon>Prorocentrum</taxon>
    </lineage>
</organism>
<dbReference type="EMBL" id="CAUYUJ010012147">
    <property type="protein sequence ID" value="CAK0833374.1"/>
    <property type="molecule type" value="Genomic_DNA"/>
</dbReference>
<comment type="caution">
    <text evidence="2">The sequence shown here is derived from an EMBL/GenBank/DDBJ whole genome shotgun (WGS) entry which is preliminary data.</text>
</comment>
<dbReference type="Proteomes" id="UP001189429">
    <property type="component" value="Unassembled WGS sequence"/>
</dbReference>
<sequence>MAELQQASPEAVIAAVSAHTEIAQAMAAMPPAQLQLCLGNMQRLAQESPEGARALLQDNPQLCYALLQ</sequence>
<gene>
    <name evidence="2" type="ORF">PCOR1329_LOCUS31094</name>
</gene>
<proteinExistence type="predicted"/>
<evidence type="ECO:0000259" key="1">
    <source>
        <dbReference type="Pfam" id="PF14327"/>
    </source>
</evidence>
<evidence type="ECO:0000313" key="2">
    <source>
        <dbReference type="EMBL" id="CAK0833374.1"/>
    </source>
</evidence>
<dbReference type="Pfam" id="PF14327">
    <property type="entry name" value="CSTF2_hinge"/>
    <property type="match status" value="1"/>
</dbReference>
<name>A0ABN9SNF6_9DINO</name>
<feature type="domain" description="Cleavage stimulation factor subunit 2 hinge" evidence="1">
    <location>
        <begin position="15"/>
        <end position="68"/>
    </location>
</feature>
<accession>A0ABN9SNF6</accession>
<keyword evidence="3" id="KW-1185">Reference proteome</keyword>
<protein>
    <recommendedName>
        <fullName evidence="1">Cleavage stimulation factor subunit 2 hinge domain-containing protein</fullName>
    </recommendedName>
</protein>
<reference evidence="2" key="1">
    <citation type="submission" date="2023-10" db="EMBL/GenBank/DDBJ databases">
        <authorList>
            <person name="Chen Y."/>
            <person name="Shah S."/>
            <person name="Dougan E. K."/>
            <person name="Thang M."/>
            <person name="Chan C."/>
        </authorList>
    </citation>
    <scope>NUCLEOTIDE SEQUENCE [LARGE SCALE GENOMIC DNA]</scope>
</reference>